<evidence type="ECO:0000313" key="2">
    <source>
        <dbReference type="EMBL" id="CAF1643204.1"/>
    </source>
</evidence>
<sequence length="83" mass="9549">MFLYIGACLYPKKTKRRWYNKKHFIIPVSILTALLILAVVLGSTLGSKSTHNASGMYFDFLFKSKTSQRQVTLKSQSPDRFPY</sequence>
<keyword evidence="1" id="KW-0812">Transmembrane</keyword>
<gene>
    <name evidence="2" type="ORF">JXQ802_LOCUS53504</name>
</gene>
<organism evidence="2 3">
    <name type="scientific">Rotaria sordida</name>
    <dbReference type="NCBI Taxonomy" id="392033"/>
    <lineage>
        <taxon>Eukaryota</taxon>
        <taxon>Metazoa</taxon>
        <taxon>Spiralia</taxon>
        <taxon>Gnathifera</taxon>
        <taxon>Rotifera</taxon>
        <taxon>Eurotatoria</taxon>
        <taxon>Bdelloidea</taxon>
        <taxon>Philodinida</taxon>
        <taxon>Philodinidae</taxon>
        <taxon>Rotaria</taxon>
    </lineage>
</organism>
<keyword evidence="3" id="KW-1185">Reference proteome</keyword>
<keyword evidence="1" id="KW-1133">Transmembrane helix</keyword>
<dbReference type="EMBL" id="CAJNOL010009414">
    <property type="protein sequence ID" value="CAF1643204.1"/>
    <property type="molecule type" value="Genomic_DNA"/>
</dbReference>
<feature type="transmembrane region" description="Helical" evidence="1">
    <location>
        <begin position="24"/>
        <end position="46"/>
    </location>
</feature>
<dbReference type="Proteomes" id="UP000663870">
    <property type="component" value="Unassembled WGS sequence"/>
</dbReference>
<protein>
    <submittedName>
        <fullName evidence="2">Uncharacterized protein</fullName>
    </submittedName>
</protein>
<keyword evidence="1" id="KW-0472">Membrane</keyword>
<dbReference type="AlphaFoldDB" id="A0A816E5J1"/>
<evidence type="ECO:0000313" key="3">
    <source>
        <dbReference type="Proteomes" id="UP000663870"/>
    </source>
</evidence>
<name>A0A816E5J1_9BILA</name>
<evidence type="ECO:0000256" key="1">
    <source>
        <dbReference type="SAM" id="Phobius"/>
    </source>
</evidence>
<comment type="caution">
    <text evidence="2">The sequence shown here is derived from an EMBL/GenBank/DDBJ whole genome shotgun (WGS) entry which is preliminary data.</text>
</comment>
<reference evidence="2" key="1">
    <citation type="submission" date="2021-02" db="EMBL/GenBank/DDBJ databases">
        <authorList>
            <person name="Nowell W R."/>
        </authorList>
    </citation>
    <scope>NUCLEOTIDE SEQUENCE</scope>
</reference>
<accession>A0A816E5J1</accession>
<proteinExistence type="predicted"/>